<dbReference type="SUPFAM" id="SSF89447">
    <property type="entry name" value="AbrB/MazE/MraZ-like"/>
    <property type="match status" value="1"/>
</dbReference>
<dbReference type="AlphaFoldDB" id="A0A7J2RZQ9"/>
<name>A0A7J2RZQ9_9EURY</name>
<reference evidence="1" key="1">
    <citation type="journal article" date="2020" name="mSystems">
        <title>Genome- and Community-Level Interaction Insights into Carbon Utilization and Element Cycling Functions of Hydrothermarchaeota in Hydrothermal Sediment.</title>
        <authorList>
            <person name="Zhou Z."/>
            <person name="Liu Y."/>
            <person name="Xu W."/>
            <person name="Pan J."/>
            <person name="Luo Z.H."/>
            <person name="Li M."/>
        </authorList>
    </citation>
    <scope>NUCLEOTIDE SEQUENCE [LARGE SCALE GENOMIC DNA]</scope>
    <source>
        <strain evidence="1">HyVt-386</strain>
    </source>
</reference>
<dbReference type="InterPro" id="IPR037914">
    <property type="entry name" value="SpoVT-AbrB_sf"/>
</dbReference>
<evidence type="ECO:0000313" key="1">
    <source>
        <dbReference type="EMBL" id="HEC56532.1"/>
    </source>
</evidence>
<protein>
    <recommendedName>
        <fullName evidence="2">AbrB/MazE/SpoVT family DNA-binding domain-containing protein</fullName>
    </recommendedName>
</protein>
<dbReference type="Proteomes" id="UP000885936">
    <property type="component" value="Unassembled WGS sequence"/>
</dbReference>
<proteinExistence type="predicted"/>
<dbReference type="Gene3D" id="2.10.260.10">
    <property type="match status" value="1"/>
</dbReference>
<dbReference type="EMBL" id="DRIE01000020">
    <property type="protein sequence ID" value="HEC56532.1"/>
    <property type="molecule type" value="Genomic_DNA"/>
</dbReference>
<evidence type="ECO:0008006" key="2">
    <source>
        <dbReference type="Google" id="ProtNLM"/>
    </source>
</evidence>
<comment type="caution">
    <text evidence="1">The sequence shown here is derived from an EMBL/GenBank/DDBJ whole genome shotgun (WGS) entry which is preliminary data.</text>
</comment>
<accession>A0A7J2RZQ9</accession>
<gene>
    <name evidence="1" type="ORF">ENI32_01405</name>
</gene>
<sequence>MSGIIETRIKKIGNSFWALIPKDVVDERGLKEGQEIKLSIISSDRDRALNEVFGIFKGAKGFEREDHGERVL</sequence>
<organism evidence="1">
    <name type="scientific">Candidatus Syntropharchaeum butanivorans</name>
    <dbReference type="NCBI Taxonomy" id="1839936"/>
    <lineage>
        <taxon>Archaea</taxon>
        <taxon>Methanobacteriati</taxon>
        <taxon>Methanobacteriota</taxon>
        <taxon>Stenosarchaea group</taxon>
        <taxon>Methanomicrobia</taxon>
        <taxon>Methanosarcinales</taxon>
        <taxon>ANME-2 cluster</taxon>
        <taxon>Candidatus Syntropharchaeum</taxon>
    </lineage>
</organism>